<dbReference type="InterPro" id="IPR036388">
    <property type="entry name" value="WH-like_DNA-bd_sf"/>
</dbReference>
<dbReference type="GeneID" id="106461502"/>
<dbReference type="InterPro" id="IPR045180">
    <property type="entry name" value="La_dom_prot"/>
</dbReference>
<organism evidence="8 9">
    <name type="scientific">Limulus polyphemus</name>
    <name type="common">Atlantic horseshoe crab</name>
    <dbReference type="NCBI Taxonomy" id="6850"/>
    <lineage>
        <taxon>Eukaryota</taxon>
        <taxon>Metazoa</taxon>
        <taxon>Ecdysozoa</taxon>
        <taxon>Arthropoda</taxon>
        <taxon>Chelicerata</taxon>
        <taxon>Merostomata</taxon>
        <taxon>Xiphosura</taxon>
        <taxon>Limulidae</taxon>
        <taxon>Limulus</taxon>
    </lineage>
</organism>
<accession>A0ABM1B865</accession>
<feature type="compositionally biased region" description="Polar residues" evidence="5">
    <location>
        <begin position="331"/>
        <end position="343"/>
    </location>
</feature>
<dbReference type="Gene3D" id="3.30.70.330">
    <property type="match status" value="1"/>
</dbReference>
<dbReference type="InterPro" id="IPR024642">
    <property type="entry name" value="SUZ-C"/>
</dbReference>
<dbReference type="InterPro" id="IPR036390">
    <property type="entry name" value="WH_DNA-bd_sf"/>
</dbReference>
<dbReference type="InterPro" id="IPR035979">
    <property type="entry name" value="RBD_domain_sf"/>
</dbReference>
<dbReference type="SMART" id="SM00715">
    <property type="entry name" value="LA"/>
    <property type="match status" value="1"/>
</dbReference>
<evidence type="ECO:0000259" key="6">
    <source>
        <dbReference type="PROSITE" id="PS50961"/>
    </source>
</evidence>
<dbReference type="Proteomes" id="UP000694941">
    <property type="component" value="Unplaced"/>
</dbReference>
<dbReference type="PRINTS" id="PR00302">
    <property type="entry name" value="LUPUSLA"/>
</dbReference>
<dbReference type="PANTHER" id="PTHR22792:SF140">
    <property type="entry name" value="ACHILLES, ISOFORM A"/>
    <property type="match status" value="1"/>
</dbReference>
<dbReference type="PROSITE" id="PS51938">
    <property type="entry name" value="SUZ_C"/>
    <property type="match status" value="1"/>
</dbReference>
<evidence type="ECO:0000256" key="2">
    <source>
        <dbReference type="ARBA" id="ARBA00022884"/>
    </source>
</evidence>
<dbReference type="InterPro" id="IPR002344">
    <property type="entry name" value="Lupus_La"/>
</dbReference>
<proteinExistence type="predicted"/>
<dbReference type="SUPFAM" id="SSF54928">
    <property type="entry name" value="RNA-binding domain, RBD"/>
    <property type="match status" value="1"/>
</dbReference>
<dbReference type="Pfam" id="PF12901">
    <property type="entry name" value="SUZ-C"/>
    <property type="match status" value="1"/>
</dbReference>
<feature type="compositionally biased region" description="Basic and acidic residues" evidence="5">
    <location>
        <begin position="318"/>
        <end position="330"/>
    </location>
</feature>
<dbReference type="Gene3D" id="1.10.10.10">
    <property type="entry name" value="Winged helix-like DNA-binding domain superfamily/Winged helix DNA-binding domain"/>
    <property type="match status" value="1"/>
</dbReference>
<gene>
    <name evidence="9" type="primary">LOC106461502</name>
</gene>
<evidence type="ECO:0000256" key="4">
    <source>
        <dbReference type="PROSITE-ProRule" id="PRU00332"/>
    </source>
</evidence>
<dbReference type="SUPFAM" id="SSF46785">
    <property type="entry name" value="Winged helix' DNA-binding domain"/>
    <property type="match status" value="1"/>
</dbReference>
<name>A0ABM1B865_LIMPO</name>
<evidence type="ECO:0000259" key="7">
    <source>
        <dbReference type="PROSITE" id="PS51938"/>
    </source>
</evidence>
<feature type="domain" description="SUZ-C" evidence="7">
    <location>
        <begin position="416"/>
        <end position="466"/>
    </location>
</feature>
<comment type="subcellular location">
    <subcellularLocation>
        <location evidence="1">Nucleus</location>
    </subcellularLocation>
</comment>
<keyword evidence="3" id="KW-0539">Nucleus</keyword>
<feature type="compositionally biased region" description="Low complexity" evidence="5">
    <location>
        <begin position="53"/>
        <end position="63"/>
    </location>
</feature>
<reference evidence="9" key="1">
    <citation type="submission" date="2025-08" db="UniProtKB">
        <authorList>
            <consortium name="RefSeq"/>
        </authorList>
    </citation>
    <scope>IDENTIFICATION</scope>
    <source>
        <tissue evidence="9">Muscle</tissue>
    </source>
</reference>
<dbReference type="PANTHER" id="PTHR22792">
    <property type="entry name" value="LUPUS LA PROTEIN-RELATED"/>
    <property type="match status" value="1"/>
</dbReference>
<keyword evidence="2 4" id="KW-0694">RNA-binding</keyword>
<dbReference type="RefSeq" id="XP_013776778.1">
    <property type="nucleotide sequence ID" value="XM_013921324.2"/>
</dbReference>
<feature type="compositionally biased region" description="Polar residues" evidence="5">
    <location>
        <begin position="377"/>
        <end position="391"/>
    </location>
</feature>
<feature type="compositionally biased region" description="Low complexity" evidence="5">
    <location>
        <begin position="344"/>
        <end position="363"/>
    </location>
</feature>
<dbReference type="CDD" id="cd08033">
    <property type="entry name" value="LARP_6"/>
    <property type="match status" value="1"/>
</dbReference>
<evidence type="ECO:0000313" key="8">
    <source>
        <dbReference type="Proteomes" id="UP000694941"/>
    </source>
</evidence>
<dbReference type="Pfam" id="PF05383">
    <property type="entry name" value="La"/>
    <property type="match status" value="1"/>
</dbReference>
<feature type="region of interest" description="Disordered" evidence="5">
    <location>
        <begin position="53"/>
        <end position="76"/>
    </location>
</feature>
<feature type="domain" description="HTH La-type RNA-binding" evidence="6">
    <location>
        <begin position="102"/>
        <end position="193"/>
    </location>
</feature>
<evidence type="ECO:0000256" key="1">
    <source>
        <dbReference type="ARBA" id="ARBA00004123"/>
    </source>
</evidence>
<protein>
    <submittedName>
        <fullName evidence="9">La-related protein 6-like</fullName>
    </submittedName>
</protein>
<feature type="region of interest" description="Disordered" evidence="5">
    <location>
        <begin position="295"/>
        <end position="409"/>
    </location>
</feature>
<keyword evidence="8" id="KW-1185">Reference proteome</keyword>
<evidence type="ECO:0000256" key="5">
    <source>
        <dbReference type="SAM" id="MobiDB-lite"/>
    </source>
</evidence>
<sequence>MTIEIHSNIEMPCVSDELNSSFSVPNRTDSNNSGSEGFLLPSVHINDIDIESYDSSSSTTGSGIEEDGEAENGDSLGYYKYSDSDKGKDSGIECSPNVEDFTELDKEVMEKIINQVEFYFSDVNILKDHFLLKHVRRNKQGYVSLKLVASFRKVKRFTKNWKIVAHSLKHSTKLEINKDGTKVRRKEPLPDYDETAPSRTVIAFKLPFENPTMENIGEMFSKCGDIALIRIIRPDGAIPADIKKFLHKYPEMSSNVCAMIEFENHEGAFRAAKTFFSSHDNWRSIQVIPVVQNTSSKSNASYDTKNKGNEIKRKKKEKRQDRVSQLRKSESSTFGSCLENEQFSSGPRRNSSSSINSGYLSTSPKYSQESSYRRHSFSCNQKASKSPTNSRKNSKPIVRQKSNSCCDNDSSNQMVVLSNPWVQRRLLAAREKGCTSPTHNSRLLIPNGVIRLPKGPDGTNGFNWNRLKPRAQFVSSTLVTVGS</sequence>
<evidence type="ECO:0000313" key="9">
    <source>
        <dbReference type="RefSeq" id="XP_013776778.1"/>
    </source>
</evidence>
<dbReference type="PROSITE" id="PS50961">
    <property type="entry name" value="HTH_LA"/>
    <property type="match status" value="1"/>
</dbReference>
<dbReference type="InterPro" id="IPR006630">
    <property type="entry name" value="La_HTH"/>
</dbReference>
<evidence type="ECO:0000256" key="3">
    <source>
        <dbReference type="ARBA" id="ARBA00023242"/>
    </source>
</evidence>
<dbReference type="InterPro" id="IPR012677">
    <property type="entry name" value="Nucleotide-bd_a/b_plait_sf"/>
</dbReference>